<dbReference type="AlphaFoldDB" id="A0AA38FQP6"/>
<proteinExistence type="predicted"/>
<organism evidence="1 2">
    <name type="scientific">Taxus chinensis</name>
    <name type="common">Chinese yew</name>
    <name type="synonym">Taxus wallichiana var. chinensis</name>
    <dbReference type="NCBI Taxonomy" id="29808"/>
    <lineage>
        <taxon>Eukaryota</taxon>
        <taxon>Viridiplantae</taxon>
        <taxon>Streptophyta</taxon>
        <taxon>Embryophyta</taxon>
        <taxon>Tracheophyta</taxon>
        <taxon>Spermatophyta</taxon>
        <taxon>Pinopsida</taxon>
        <taxon>Pinidae</taxon>
        <taxon>Conifers II</taxon>
        <taxon>Cupressales</taxon>
        <taxon>Taxaceae</taxon>
        <taxon>Taxus</taxon>
    </lineage>
</organism>
<reference evidence="1 2" key="1">
    <citation type="journal article" date="2021" name="Nat. Plants">
        <title>The Taxus genome provides insights into paclitaxel biosynthesis.</title>
        <authorList>
            <person name="Xiong X."/>
            <person name="Gou J."/>
            <person name="Liao Q."/>
            <person name="Li Y."/>
            <person name="Zhou Q."/>
            <person name="Bi G."/>
            <person name="Li C."/>
            <person name="Du R."/>
            <person name="Wang X."/>
            <person name="Sun T."/>
            <person name="Guo L."/>
            <person name="Liang H."/>
            <person name="Lu P."/>
            <person name="Wu Y."/>
            <person name="Zhang Z."/>
            <person name="Ro D.K."/>
            <person name="Shang Y."/>
            <person name="Huang S."/>
            <person name="Yan J."/>
        </authorList>
    </citation>
    <scope>NUCLEOTIDE SEQUENCE [LARGE SCALE GENOMIC DNA]</scope>
    <source>
        <strain evidence="1">Ta-2019</strain>
    </source>
</reference>
<protein>
    <submittedName>
        <fullName evidence="1">Uncharacterized protein</fullName>
    </submittedName>
</protein>
<comment type="caution">
    <text evidence="1">The sequence shown here is derived from an EMBL/GenBank/DDBJ whole genome shotgun (WGS) entry which is preliminary data.</text>
</comment>
<evidence type="ECO:0000313" key="2">
    <source>
        <dbReference type="Proteomes" id="UP000824469"/>
    </source>
</evidence>
<feature type="non-terminal residue" evidence="1">
    <location>
        <position position="58"/>
    </location>
</feature>
<keyword evidence="2" id="KW-1185">Reference proteome</keyword>
<name>A0AA38FQP6_TAXCH</name>
<gene>
    <name evidence="1" type="ORF">KI387_036958</name>
</gene>
<dbReference type="EMBL" id="JAHRHJ020000007">
    <property type="protein sequence ID" value="KAH9309047.1"/>
    <property type="molecule type" value="Genomic_DNA"/>
</dbReference>
<evidence type="ECO:0000313" key="1">
    <source>
        <dbReference type="EMBL" id="KAH9309047.1"/>
    </source>
</evidence>
<sequence length="58" mass="6393">FRKLLDCITVICVGVSTSNLLDGPKFEKEFESIFSSSSLQKSSKFVVPKRLISVAGVR</sequence>
<dbReference type="Proteomes" id="UP000824469">
    <property type="component" value="Unassembled WGS sequence"/>
</dbReference>
<feature type="non-terminal residue" evidence="1">
    <location>
        <position position="1"/>
    </location>
</feature>
<accession>A0AA38FQP6</accession>